<sequence>MSTEWQLKNLGICLKPNFLPGTFPQKFLRNQAGMILTELTRFLKGQFQKDLIHFTTDVFVDIVLVVQTQSKAQCKFLFLYFLFFLSEHIETGHPSAQFCLLITPKFSSLNVPK</sequence>
<dbReference type="AlphaFoldDB" id="A0A2P2QRQ8"/>
<name>A0A2P2QRQ8_RHIMU</name>
<reference evidence="1" key="1">
    <citation type="submission" date="2018-02" db="EMBL/GenBank/DDBJ databases">
        <title>Rhizophora mucronata_Transcriptome.</title>
        <authorList>
            <person name="Meera S.P."/>
            <person name="Sreeshan A."/>
            <person name="Augustine A."/>
        </authorList>
    </citation>
    <scope>NUCLEOTIDE SEQUENCE</scope>
    <source>
        <tissue evidence="1">Leaf</tissue>
    </source>
</reference>
<organism evidence="1">
    <name type="scientific">Rhizophora mucronata</name>
    <name type="common">Asiatic mangrove</name>
    <dbReference type="NCBI Taxonomy" id="61149"/>
    <lineage>
        <taxon>Eukaryota</taxon>
        <taxon>Viridiplantae</taxon>
        <taxon>Streptophyta</taxon>
        <taxon>Embryophyta</taxon>
        <taxon>Tracheophyta</taxon>
        <taxon>Spermatophyta</taxon>
        <taxon>Magnoliopsida</taxon>
        <taxon>eudicotyledons</taxon>
        <taxon>Gunneridae</taxon>
        <taxon>Pentapetalae</taxon>
        <taxon>rosids</taxon>
        <taxon>fabids</taxon>
        <taxon>Malpighiales</taxon>
        <taxon>Rhizophoraceae</taxon>
        <taxon>Rhizophora</taxon>
    </lineage>
</organism>
<evidence type="ECO:0000313" key="1">
    <source>
        <dbReference type="EMBL" id="MBX69591.1"/>
    </source>
</evidence>
<protein>
    <submittedName>
        <fullName evidence="1">Uncharacterized protein</fullName>
    </submittedName>
</protein>
<accession>A0A2P2QRQ8</accession>
<dbReference type="EMBL" id="GGEC01089107">
    <property type="protein sequence ID" value="MBX69591.1"/>
    <property type="molecule type" value="Transcribed_RNA"/>
</dbReference>
<proteinExistence type="predicted"/>